<dbReference type="AlphaFoldDB" id="A0AAN6YRL8"/>
<sequence length="290" mass="32744">MTASRVLNYLWPPWLHFHAIRGEVVGEAGASPSALDIKQLAVSGPSRTMFGYMLEPPFTLHVRADEGTEAHTSGDCTGAIVTKSLSLSDMPVIKAWYEECHDNHKSCRYTLSQTGEVDPMNSALPARLIKINFKAQNNLELTLCETEGEFGIYIALSHHGSAVVQRTNIWIASICIVQDDAGDWRKKSARMAEYYQRAWITIASMMTDENGGLLSMRLEPDQIPTIIRLPYRNANSEERGFFYLQPSRGSRLRKAFMEEVGNCELQQRGWIFQEFMLSRRLLTFSKTGVT</sequence>
<dbReference type="PANTHER" id="PTHR33112">
    <property type="entry name" value="DOMAIN PROTEIN, PUTATIVE-RELATED"/>
    <property type="match status" value="1"/>
</dbReference>
<protein>
    <recommendedName>
        <fullName evidence="1">Heterokaryon incompatibility domain-containing protein</fullName>
    </recommendedName>
</protein>
<dbReference type="InterPro" id="IPR010730">
    <property type="entry name" value="HET"/>
</dbReference>
<evidence type="ECO:0000313" key="3">
    <source>
        <dbReference type="Proteomes" id="UP001301958"/>
    </source>
</evidence>
<comment type="caution">
    <text evidence="2">The sequence shown here is derived from an EMBL/GenBank/DDBJ whole genome shotgun (WGS) entry which is preliminary data.</text>
</comment>
<evidence type="ECO:0000313" key="2">
    <source>
        <dbReference type="EMBL" id="KAK4222650.1"/>
    </source>
</evidence>
<dbReference type="PANTHER" id="PTHR33112:SF13">
    <property type="entry name" value="HETEROKARYON INCOMPATIBILITY DOMAIN-CONTAINING PROTEIN"/>
    <property type="match status" value="1"/>
</dbReference>
<dbReference type="Pfam" id="PF06985">
    <property type="entry name" value="HET"/>
    <property type="match status" value="1"/>
</dbReference>
<proteinExistence type="predicted"/>
<gene>
    <name evidence="2" type="ORF">QBC38DRAFT_460158</name>
</gene>
<reference evidence="2" key="2">
    <citation type="submission" date="2023-05" db="EMBL/GenBank/DDBJ databases">
        <authorList>
            <consortium name="Lawrence Berkeley National Laboratory"/>
            <person name="Steindorff A."/>
            <person name="Hensen N."/>
            <person name="Bonometti L."/>
            <person name="Westerberg I."/>
            <person name="Brannstrom I.O."/>
            <person name="Guillou S."/>
            <person name="Cros-Aarteil S."/>
            <person name="Calhoun S."/>
            <person name="Haridas S."/>
            <person name="Kuo A."/>
            <person name="Mondo S."/>
            <person name="Pangilinan J."/>
            <person name="Riley R."/>
            <person name="Labutti K."/>
            <person name="Andreopoulos B."/>
            <person name="Lipzen A."/>
            <person name="Chen C."/>
            <person name="Yanf M."/>
            <person name="Daum C."/>
            <person name="Ng V."/>
            <person name="Clum A."/>
            <person name="Ohm R."/>
            <person name="Martin F."/>
            <person name="Silar P."/>
            <person name="Natvig D."/>
            <person name="Lalanne C."/>
            <person name="Gautier V."/>
            <person name="Ament-Velasquez S.L."/>
            <person name="Kruys A."/>
            <person name="Hutchinson M.I."/>
            <person name="Powell A.J."/>
            <person name="Barry K."/>
            <person name="Miller A.N."/>
            <person name="Grigoriev I.V."/>
            <person name="Debuchy R."/>
            <person name="Gladieux P."/>
            <person name="Thoren M.H."/>
            <person name="Johannesson H."/>
        </authorList>
    </citation>
    <scope>NUCLEOTIDE SEQUENCE</scope>
    <source>
        <strain evidence="2">CBS 990.96</strain>
    </source>
</reference>
<dbReference type="Proteomes" id="UP001301958">
    <property type="component" value="Unassembled WGS sequence"/>
</dbReference>
<evidence type="ECO:0000259" key="1">
    <source>
        <dbReference type="Pfam" id="PF06985"/>
    </source>
</evidence>
<organism evidence="2 3">
    <name type="scientific">Podospora fimiseda</name>
    <dbReference type="NCBI Taxonomy" id="252190"/>
    <lineage>
        <taxon>Eukaryota</taxon>
        <taxon>Fungi</taxon>
        <taxon>Dikarya</taxon>
        <taxon>Ascomycota</taxon>
        <taxon>Pezizomycotina</taxon>
        <taxon>Sordariomycetes</taxon>
        <taxon>Sordariomycetidae</taxon>
        <taxon>Sordariales</taxon>
        <taxon>Podosporaceae</taxon>
        <taxon>Podospora</taxon>
    </lineage>
</organism>
<accession>A0AAN6YRL8</accession>
<keyword evidence="3" id="KW-1185">Reference proteome</keyword>
<dbReference type="EMBL" id="MU865460">
    <property type="protein sequence ID" value="KAK4222650.1"/>
    <property type="molecule type" value="Genomic_DNA"/>
</dbReference>
<name>A0AAN6YRL8_9PEZI</name>
<reference evidence="2" key="1">
    <citation type="journal article" date="2023" name="Mol. Phylogenet. Evol.">
        <title>Genome-scale phylogeny and comparative genomics of the fungal order Sordariales.</title>
        <authorList>
            <person name="Hensen N."/>
            <person name="Bonometti L."/>
            <person name="Westerberg I."/>
            <person name="Brannstrom I.O."/>
            <person name="Guillou S."/>
            <person name="Cros-Aarteil S."/>
            <person name="Calhoun S."/>
            <person name="Haridas S."/>
            <person name="Kuo A."/>
            <person name="Mondo S."/>
            <person name="Pangilinan J."/>
            <person name="Riley R."/>
            <person name="LaButti K."/>
            <person name="Andreopoulos B."/>
            <person name="Lipzen A."/>
            <person name="Chen C."/>
            <person name="Yan M."/>
            <person name="Daum C."/>
            <person name="Ng V."/>
            <person name="Clum A."/>
            <person name="Steindorff A."/>
            <person name="Ohm R.A."/>
            <person name="Martin F."/>
            <person name="Silar P."/>
            <person name="Natvig D.O."/>
            <person name="Lalanne C."/>
            <person name="Gautier V."/>
            <person name="Ament-Velasquez S.L."/>
            <person name="Kruys A."/>
            <person name="Hutchinson M.I."/>
            <person name="Powell A.J."/>
            <person name="Barry K."/>
            <person name="Miller A.N."/>
            <person name="Grigoriev I.V."/>
            <person name="Debuchy R."/>
            <person name="Gladieux P."/>
            <person name="Hiltunen Thoren M."/>
            <person name="Johannesson H."/>
        </authorList>
    </citation>
    <scope>NUCLEOTIDE SEQUENCE</scope>
    <source>
        <strain evidence="2">CBS 990.96</strain>
    </source>
</reference>
<feature type="domain" description="Heterokaryon incompatibility" evidence="1">
    <location>
        <begin position="165"/>
        <end position="274"/>
    </location>
</feature>